<evidence type="ECO:0000256" key="4">
    <source>
        <dbReference type="ARBA" id="ARBA00008766"/>
    </source>
</evidence>
<evidence type="ECO:0000256" key="10">
    <source>
        <dbReference type="ARBA" id="ARBA00023211"/>
    </source>
</evidence>
<dbReference type="InterPro" id="IPR052433">
    <property type="entry name" value="X-Pro_dipept-like"/>
</dbReference>
<keyword evidence="13" id="KW-0636">Prenylation</keyword>
<name>A0AAN8S9Z9_POLSC</name>
<evidence type="ECO:0000256" key="12">
    <source>
        <dbReference type="ARBA" id="ARBA00023288"/>
    </source>
</evidence>
<dbReference type="CDD" id="cd00068">
    <property type="entry name" value="GGL"/>
    <property type="match status" value="1"/>
</dbReference>
<evidence type="ECO:0000313" key="15">
    <source>
        <dbReference type="EMBL" id="KAK6636820.1"/>
    </source>
</evidence>
<comment type="similarity">
    <text evidence="3">Belongs to the G protein gamma family.</text>
</comment>
<dbReference type="PROSITE" id="PS50058">
    <property type="entry name" value="G_PROTEIN_GAMMA"/>
    <property type="match status" value="1"/>
</dbReference>
<dbReference type="Pfam" id="PF00631">
    <property type="entry name" value="G-gamma"/>
    <property type="match status" value="1"/>
</dbReference>
<dbReference type="Gene3D" id="3.40.350.10">
    <property type="entry name" value="Creatinase/prolidase N-terminal domain"/>
    <property type="match status" value="1"/>
</dbReference>
<keyword evidence="8" id="KW-0378">Hydrolase</keyword>
<accession>A0AAN8S9Z9</accession>
<dbReference type="InterPro" id="IPR029149">
    <property type="entry name" value="Creatin/AminoP/Spt16_N"/>
</dbReference>
<comment type="similarity">
    <text evidence="4">Belongs to the peptidase M24B family.</text>
</comment>
<dbReference type="CDD" id="cd01087">
    <property type="entry name" value="Prolidase"/>
    <property type="match status" value="1"/>
</dbReference>
<dbReference type="Pfam" id="PF00557">
    <property type="entry name" value="Peptidase_M24"/>
    <property type="match status" value="1"/>
</dbReference>
<dbReference type="GO" id="GO:0005886">
    <property type="term" value="C:plasma membrane"/>
    <property type="evidence" value="ECO:0007669"/>
    <property type="project" value="UniProtKB-SubCell"/>
</dbReference>
<keyword evidence="10" id="KW-0464">Manganese</keyword>
<gene>
    <name evidence="15" type="ORF">RUM43_010483</name>
</gene>
<comment type="subcellular location">
    <subcellularLocation>
        <location evidence="2">Cell membrane</location>
        <topology evidence="2">Lipid-anchor</topology>
        <orientation evidence="2">Cytoplasmic side</orientation>
    </subcellularLocation>
</comment>
<evidence type="ECO:0000256" key="5">
    <source>
        <dbReference type="ARBA" id="ARBA00022475"/>
    </source>
</evidence>
<dbReference type="SMART" id="SM01224">
    <property type="entry name" value="G_gamma"/>
    <property type="match status" value="1"/>
</dbReference>
<dbReference type="InterPro" id="IPR036284">
    <property type="entry name" value="GGL_sf"/>
</dbReference>
<evidence type="ECO:0000259" key="14">
    <source>
        <dbReference type="PROSITE" id="PS50058"/>
    </source>
</evidence>
<dbReference type="PANTHER" id="PTHR43226">
    <property type="entry name" value="XAA-PRO AMINOPEPTIDASE 3"/>
    <property type="match status" value="1"/>
</dbReference>
<dbReference type="SUPFAM" id="SSF48670">
    <property type="entry name" value="Transducin (heterotrimeric G protein), gamma chain"/>
    <property type="match status" value="1"/>
</dbReference>
<keyword evidence="11" id="KW-0807">Transducer</keyword>
<dbReference type="SMART" id="SM00224">
    <property type="entry name" value="GGL"/>
    <property type="match status" value="1"/>
</dbReference>
<dbReference type="GO" id="GO:0005739">
    <property type="term" value="C:mitochondrion"/>
    <property type="evidence" value="ECO:0007669"/>
    <property type="project" value="TreeGrafter"/>
</dbReference>
<reference evidence="15 16" key="1">
    <citation type="submission" date="2023-10" db="EMBL/GenBank/DDBJ databases">
        <title>Genomes of two closely related lineages of the louse Polyplax serrata with different host specificities.</title>
        <authorList>
            <person name="Martinu J."/>
            <person name="Tarabai H."/>
            <person name="Stefka J."/>
            <person name="Hypsa V."/>
        </authorList>
    </citation>
    <scope>NUCLEOTIDE SEQUENCE [LARGE SCALE GENOMIC DNA]</scope>
    <source>
        <strain evidence="15">HR10_N</strain>
    </source>
</reference>
<keyword evidence="7" id="KW-0479">Metal-binding</keyword>
<dbReference type="SUPFAM" id="SSF55920">
    <property type="entry name" value="Creatinase/aminopeptidase"/>
    <property type="match status" value="1"/>
</dbReference>
<evidence type="ECO:0000256" key="6">
    <source>
        <dbReference type="ARBA" id="ARBA00022481"/>
    </source>
</evidence>
<keyword evidence="12" id="KW-0449">Lipoprotein</keyword>
<feature type="domain" description="G protein gamma" evidence="14">
    <location>
        <begin position="4"/>
        <end position="68"/>
    </location>
</feature>
<evidence type="ECO:0000313" key="16">
    <source>
        <dbReference type="Proteomes" id="UP001372834"/>
    </source>
</evidence>
<dbReference type="FunFam" id="4.10.260.10:FF:000001">
    <property type="entry name" value="Guanine nucleotide-binding protein subunit gamma"/>
    <property type="match status" value="1"/>
</dbReference>
<sequence>MDMMISNLQQQRQVTEQLRREAGVKRISVSQAVQDMIKFISEHQRDDCLIVGFSSQKANPFREKTLPCRSKLPSWRHSRGKLIIREIETASNLSSVNKKAVYQTFGQPTHLTHPHRLSKGEIVPGIQQEELKLRRSRLVESMRLFCSNNELNGKTLIVVIPSSYKKYMTEKIPYVYRQNSDFLYLTGCMEPDSILVLISKNDSFESVLCLRGRDPASELWDGPRTGIDQAVELFGVDKSIATNSFEDFAHHLMKQNRDCMIWYDFANEIHPDIHKTMQKFASQTKNKIWESPRPFVHQLRLYKSKAEQKLMKKSCEIASDAIKKAMRSSRPSISEAALQAQVDFECRINGAEYLAYPPVVASGPRANIIHYINNDNIVNDGDLILMDAGCEYHAYCSDITRTWPISGKFSPAQRTLYEVVYSVQTDLIKLCSKFPTLNQLYEVMGRLLAERLKESGVISQKVPPDEIKKCVSQFCPHHVSHYLGMDVHDTSTVPRHIPLEPGMVLTVEPGVYVNYDNRYANPEYHGIGIRIEDDVLITHEGPVVLTEPCPKHPDEIERLCCT</sequence>
<dbReference type="InterPro" id="IPR007865">
    <property type="entry name" value="Aminopep_P_N"/>
</dbReference>
<evidence type="ECO:0000256" key="11">
    <source>
        <dbReference type="ARBA" id="ARBA00023224"/>
    </source>
</evidence>
<dbReference type="Gene3D" id="4.10.260.10">
    <property type="entry name" value="Transducin (heterotrimeric G protein), gamma chain"/>
    <property type="match status" value="1"/>
</dbReference>
<proteinExistence type="inferred from homology"/>
<dbReference type="SMART" id="SM01011">
    <property type="entry name" value="AMP_N"/>
    <property type="match status" value="1"/>
</dbReference>
<evidence type="ECO:0000256" key="7">
    <source>
        <dbReference type="ARBA" id="ARBA00022723"/>
    </source>
</evidence>
<dbReference type="Proteomes" id="UP001372834">
    <property type="component" value="Unassembled WGS sequence"/>
</dbReference>
<dbReference type="GO" id="GO:0030145">
    <property type="term" value="F:manganese ion binding"/>
    <property type="evidence" value="ECO:0007669"/>
    <property type="project" value="InterPro"/>
</dbReference>
<evidence type="ECO:0000256" key="1">
    <source>
        <dbReference type="ARBA" id="ARBA00001936"/>
    </source>
</evidence>
<keyword evidence="9" id="KW-0472">Membrane</keyword>
<evidence type="ECO:0000256" key="8">
    <source>
        <dbReference type="ARBA" id="ARBA00022801"/>
    </source>
</evidence>
<dbReference type="GO" id="GO:0007186">
    <property type="term" value="P:G protein-coupled receptor signaling pathway"/>
    <property type="evidence" value="ECO:0007669"/>
    <property type="project" value="InterPro"/>
</dbReference>
<dbReference type="AlphaFoldDB" id="A0AAN8S9Z9"/>
<dbReference type="InterPro" id="IPR015898">
    <property type="entry name" value="G-protein_gamma-like_dom"/>
</dbReference>
<evidence type="ECO:0000256" key="2">
    <source>
        <dbReference type="ARBA" id="ARBA00004342"/>
    </source>
</evidence>
<dbReference type="PANTHER" id="PTHR43226:SF4">
    <property type="entry name" value="XAA-PRO AMINOPEPTIDASE 3"/>
    <property type="match status" value="1"/>
</dbReference>
<dbReference type="Pfam" id="PF05195">
    <property type="entry name" value="AMP_N"/>
    <property type="match status" value="1"/>
</dbReference>
<dbReference type="InterPro" id="IPR000994">
    <property type="entry name" value="Pept_M24"/>
</dbReference>
<dbReference type="GO" id="GO:0070006">
    <property type="term" value="F:metalloaminopeptidase activity"/>
    <property type="evidence" value="ECO:0007669"/>
    <property type="project" value="InterPro"/>
</dbReference>
<dbReference type="GO" id="GO:0006508">
    <property type="term" value="P:proteolysis"/>
    <property type="evidence" value="ECO:0007669"/>
    <property type="project" value="TreeGrafter"/>
</dbReference>
<dbReference type="InterPro" id="IPR036005">
    <property type="entry name" value="Creatinase/aminopeptidase-like"/>
</dbReference>
<keyword evidence="6" id="KW-0488">Methylation</keyword>
<protein>
    <recommendedName>
        <fullName evidence="14">G protein gamma domain-containing protein</fullName>
    </recommendedName>
</protein>
<comment type="cofactor">
    <cofactor evidence="1">
        <name>Mn(2+)</name>
        <dbReference type="ChEBI" id="CHEBI:29035"/>
    </cofactor>
</comment>
<evidence type="ECO:0000256" key="3">
    <source>
        <dbReference type="ARBA" id="ARBA00007431"/>
    </source>
</evidence>
<dbReference type="Gene3D" id="3.90.230.10">
    <property type="entry name" value="Creatinase/methionine aminopeptidase superfamily"/>
    <property type="match status" value="1"/>
</dbReference>
<dbReference type="EMBL" id="JAWJWE010000004">
    <property type="protein sequence ID" value="KAK6636820.1"/>
    <property type="molecule type" value="Genomic_DNA"/>
</dbReference>
<evidence type="ECO:0000256" key="13">
    <source>
        <dbReference type="ARBA" id="ARBA00023289"/>
    </source>
</evidence>
<organism evidence="15 16">
    <name type="scientific">Polyplax serrata</name>
    <name type="common">Common mouse louse</name>
    <dbReference type="NCBI Taxonomy" id="468196"/>
    <lineage>
        <taxon>Eukaryota</taxon>
        <taxon>Metazoa</taxon>
        <taxon>Ecdysozoa</taxon>
        <taxon>Arthropoda</taxon>
        <taxon>Hexapoda</taxon>
        <taxon>Insecta</taxon>
        <taxon>Pterygota</taxon>
        <taxon>Neoptera</taxon>
        <taxon>Paraneoptera</taxon>
        <taxon>Psocodea</taxon>
        <taxon>Troctomorpha</taxon>
        <taxon>Phthiraptera</taxon>
        <taxon>Anoplura</taxon>
        <taxon>Polyplacidae</taxon>
        <taxon>Polyplax</taxon>
    </lineage>
</organism>
<evidence type="ECO:0000256" key="9">
    <source>
        <dbReference type="ARBA" id="ARBA00023136"/>
    </source>
</evidence>
<comment type="caution">
    <text evidence="15">The sequence shown here is derived from an EMBL/GenBank/DDBJ whole genome shotgun (WGS) entry which is preliminary data.</text>
</comment>
<dbReference type="SUPFAM" id="SSF53092">
    <property type="entry name" value="Creatinase/prolidase N-terminal domain"/>
    <property type="match status" value="1"/>
</dbReference>
<keyword evidence="5" id="KW-1003">Cell membrane</keyword>